<evidence type="ECO:0008006" key="3">
    <source>
        <dbReference type="Google" id="ProtNLM"/>
    </source>
</evidence>
<sequence length="113" mass="13062">MNILEELNSLFATLHMPVETGEFSDKAPDKYCVLTPLSDRFDVYGDNLPTVDIQEVRISLFAKGNYLNTQKQLVRSLLQHEFTITGRVFVGFEKDTNYYHVAIDVVKHYEMEV</sequence>
<comment type="caution">
    <text evidence="1">The sequence shown here is derived from an EMBL/GenBank/DDBJ whole genome shotgun (WGS) entry which is preliminary data.</text>
</comment>
<reference evidence="1 2" key="1">
    <citation type="journal article" date="2013" name="Appl. Environ. Microbiol.">
        <title>The Carbohydrate Metabolism Signature of Lactococcus lactis Strain A12 Reveals Its Sourdough Ecosystem Origin.</title>
        <authorList>
            <person name="Passerini D."/>
            <person name="Coddeville M."/>
            <person name="Le Bourgeois P."/>
            <person name="Loubiere P."/>
            <person name="Ritzenthaler P."/>
            <person name="Fontagne-Faucher C."/>
            <person name="Daveran-Mingot M.L."/>
            <person name="Cocaign-Bousquet M."/>
        </authorList>
    </citation>
    <scope>NUCLEOTIDE SEQUENCE [LARGE SCALE GENOMIC DNA]</scope>
    <source>
        <strain evidence="1 2">A12</strain>
    </source>
</reference>
<accession>S6ESG7</accession>
<organism evidence="1 2">
    <name type="scientific">Lactococcus lactis subsp. lactis A12</name>
    <dbReference type="NCBI Taxonomy" id="1137134"/>
    <lineage>
        <taxon>Bacteria</taxon>
        <taxon>Bacillati</taxon>
        <taxon>Bacillota</taxon>
        <taxon>Bacilli</taxon>
        <taxon>Lactobacillales</taxon>
        <taxon>Streptococcaceae</taxon>
        <taxon>Lactococcus</taxon>
    </lineage>
</organism>
<protein>
    <recommendedName>
        <fullName evidence="3">Phage protein</fullName>
    </recommendedName>
</protein>
<evidence type="ECO:0000313" key="1">
    <source>
        <dbReference type="EMBL" id="CDG04250.1"/>
    </source>
</evidence>
<proteinExistence type="predicted"/>
<name>S6ESG7_LACLL</name>
<dbReference type="RefSeq" id="WP_021722310.1">
    <property type="nucleotide sequence ID" value="NZ_CBLU010000006.1"/>
</dbReference>
<dbReference type="EMBL" id="CBLU010000006">
    <property type="protein sequence ID" value="CDG04250.1"/>
    <property type="molecule type" value="Genomic_DNA"/>
</dbReference>
<dbReference type="AlphaFoldDB" id="S6ESG7"/>
<dbReference type="Proteomes" id="UP000015361">
    <property type="component" value="Unassembled WGS sequence"/>
</dbReference>
<gene>
    <name evidence="1" type="primary">LMHG_01057</name>
    <name evidence="1" type="ORF">O9U_10210</name>
</gene>
<evidence type="ECO:0000313" key="2">
    <source>
        <dbReference type="Proteomes" id="UP000015361"/>
    </source>
</evidence>